<keyword evidence="9" id="KW-0653">Protein transport</keyword>
<evidence type="ECO:0000256" key="6">
    <source>
        <dbReference type="ARBA" id="ARBA00022989"/>
    </source>
</evidence>
<dbReference type="InterPro" id="IPR014163">
    <property type="entry name" value="Tol-Pal_TolQ"/>
</dbReference>
<keyword evidence="12" id="KW-0282">Flagellum</keyword>
<sequence length="223" mass="24725">MEENSLSIVSLIFNAGFVVQLVMIILVLMSIYSWTVIMSKKKILMDASNDIEIFHEEFERNEKLPDLYKNLPKLASDWSAMEDIFGSGYKEFTHSKSTSNQSLIMNSERAYRAMNTSASNEIDRLDSSLSILAMIASSSPYIGLFGTVWGIMHSFIGLASVKQATIAVVAPGIAEALIATAFGLFAAIPATIAYNRLVSQVEEIGNKYTAFVEEIFVILQRQK</sequence>
<keyword evidence="5 10" id="KW-0812">Transmembrane</keyword>
<feature type="domain" description="MotA/TolQ/ExbB proton channel" evidence="11">
    <location>
        <begin position="105"/>
        <end position="207"/>
    </location>
</feature>
<accession>A0A0M4LP16</accession>
<gene>
    <name evidence="12" type="ORF">W908_02725</name>
</gene>
<dbReference type="NCBIfam" id="TIGR02796">
    <property type="entry name" value="tolQ"/>
    <property type="match status" value="1"/>
</dbReference>
<dbReference type="PANTHER" id="PTHR30625:SF3">
    <property type="entry name" value="TOL-PAL SYSTEM PROTEIN TOLQ"/>
    <property type="match status" value="1"/>
</dbReference>
<dbReference type="GO" id="GO:0051301">
    <property type="term" value="P:cell division"/>
    <property type="evidence" value="ECO:0007669"/>
    <property type="project" value="UniProtKB-KW"/>
</dbReference>
<dbReference type="PANTHER" id="PTHR30625">
    <property type="entry name" value="PROTEIN TOLQ"/>
    <property type="match status" value="1"/>
</dbReference>
<dbReference type="GO" id="GO:0005886">
    <property type="term" value="C:plasma membrane"/>
    <property type="evidence" value="ECO:0007669"/>
    <property type="project" value="UniProtKB-SubCell"/>
</dbReference>
<evidence type="ECO:0000256" key="3">
    <source>
        <dbReference type="ARBA" id="ARBA00022519"/>
    </source>
</evidence>
<dbReference type="GO" id="GO:0043213">
    <property type="term" value="P:bacteriocin transport"/>
    <property type="evidence" value="ECO:0007669"/>
    <property type="project" value="InterPro"/>
</dbReference>
<comment type="subcellular location">
    <subcellularLocation>
        <location evidence="1">Cell membrane</location>
        <topology evidence="1">Multi-pass membrane protein</topology>
    </subcellularLocation>
    <subcellularLocation>
        <location evidence="9">Membrane</location>
        <topology evidence="9">Multi-pass membrane protein</topology>
    </subcellularLocation>
</comment>
<dbReference type="RefSeq" id="WP_053819824.1">
    <property type="nucleotide sequence ID" value="NZ_CP006911.1"/>
</dbReference>
<dbReference type="Proteomes" id="UP000068905">
    <property type="component" value="Chromosome"/>
</dbReference>
<evidence type="ECO:0000313" key="12">
    <source>
        <dbReference type="EMBL" id="ALE01609.1"/>
    </source>
</evidence>
<evidence type="ECO:0000259" key="11">
    <source>
        <dbReference type="Pfam" id="PF01618"/>
    </source>
</evidence>
<dbReference type="PATRIC" id="fig|1125411.7.peg.535"/>
<keyword evidence="2" id="KW-1003">Cell membrane</keyword>
<dbReference type="InterPro" id="IPR002898">
    <property type="entry name" value="MotA_ExbB_proton_chnl"/>
</dbReference>
<dbReference type="EMBL" id="CP006911">
    <property type="protein sequence ID" value="ALE01609.1"/>
    <property type="molecule type" value="Genomic_DNA"/>
</dbReference>
<keyword evidence="9" id="KW-0813">Transport</keyword>
<evidence type="ECO:0000256" key="10">
    <source>
        <dbReference type="SAM" id="Phobius"/>
    </source>
</evidence>
<evidence type="ECO:0000256" key="5">
    <source>
        <dbReference type="ARBA" id="ARBA00022692"/>
    </source>
</evidence>
<dbReference type="InterPro" id="IPR050790">
    <property type="entry name" value="ExbB/TolQ_transport"/>
</dbReference>
<proteinExistence type="inferred from homology"/>
<comment type="similarity">
    <text evidence="9">Belongs to the exbB/tolQ family.</text>
</comment>
<keyword evidence="4" id="KW-0132">Cell division</keyword>
<organism evidence="12 13">
    <name type="scientific">Candidatus Pseudothioglobus singularis PS1</name>
    <dbReference type="NCBI Taxonomy" id="1125411"/>
    <lineage>
        <taxon>Bacteria</taxon>
        <taxon>Pseudomonadati</taxon>
        <taxon>Pseudomonadota</taxon>
        <taxon>Gammaproteobacteria</taxon>
        <taxon>Candidatus Pseudothioglobaceae</taxon>
        <taxon>Candidatus Pseudothioglobus</taxon>
    </lineage>
</organism>
<dbReference type="GO" id="GO:0017038">
    <property type="term" value="P:protein import"/>
    <property type="evidence" value="ECO:0007669"/>
    <property type="project" value="TreeGrafter"/>
</dbReference>
<dbReference type="KEGG" id="tsn:W908_02725"/>
<keyword evidence="12" id="KW-0969">Cilium</keyword>
<feature type="transmembrane region" description="Helical" evidence="10">
    <location>
        <begin position="6"/>
        <end position="32"/>
    </location>
</feature>
<dbReference type="Pfam" id="PF01618">
    <property type="entry name" value="MotA_ExbB"/>
    <property type="match status" value="1"/>
</dbReference>
<dbReference type="OrthoDB" id="9805133at2"/>
<protein>
    <submittedName>
        <fullName evidence="12">Flagellar motor protein MotA</fullName>
    </submittedName>
</protein>
<evidence type="ECO:0000256" key="2">
    <source>
        <dbReference type="ARBA" id="ARBA00022475"/>
    </source>
</evidence>
<evidence type="ECO:0000256" key="7">
    <source>
        <dbReference type="ARBA" id="ARBA00023136"/>
    </source>
</evidence>
<dbReference type="AlphaFoldDB" id="A0A0M4LP16"/>
<reference evidence="12 13" key="1">
    <citation type="journal article" date="2015" name="Genome Announc.">
        <title>Genome Sequence of 'Candidatus Thioglobus singularis' Strain PS1, a Mixotroph from the SUP05 Clade of Marine Gammaproteobacteria.</title>
        <authorList>
            <person name="Marshall K.T."/>
            <person name="Morris R.M."/>
        </authorList>
    </citation>
    <scope>NUCLEOTIDE SEQUENCE [LARGE SCALE GENOMIC DNA]</scope>
    <source>
        <strain evidence="12 13">PS1</strain>
    </source>
</reference>
<keyword evidence="8" id="KW-0131">Cell cycle</keyword>
<dbReference type="STRING" id="1125411.W908_02725"/>
<name>A0A0M4LP16_9GAMM</name>
<feature type="transmembrane region" description="Helical" evidence="10">
    <location>
        <begin position="164"/>
        <end position="188"/>
    </location>
</feature>
<evidence type="ECO:0000256" key="8">
    <source>
        <dbReference type="ARBA" id="ARBA00023306"/>
    </source>
</evidence>
<evidence type="ECO:0000256" key="1">
    <source>
        <dbReference type="ARBA" id="ARBA00004651"/>
    </source>
</evidence>
<keyword evidence="7 10" id="KW-0472">Membrane</keyword>
<keyword evidence="6 10" id="KW-1133">Transmembrane helix</keyword>
<keyword evidence="12" id="KW-0966">Cell projection</keyword>
<keyword evidence="3" id="KW-0997">Cell inner membrane</keyword>
<evidence type="ECO:0000256" key="4">
    <source>
        <dbReference type="ARBA" id="ARBA00022618"/>
    </source>
</evidence>
<evidence type="ECO:0000256" key="9">
    <source>
        <dbReference type="RuleBase" id="RU004057"/>
    </source>
</evidence>
<evidence type="ECO:0000313" key="13">
    <source>
        <dbReference type="Proteomes" id="UP000068905"/>
    </source>
</evidence>
<keyword evidence="13" id="KW-1185">Reference proteome</keyword>
<feature type="transmembrane region" description="Helical" evidence="10">
    <location>
        <begin position="129"/>
        <end position="152"/>
    </location>
</feature>